<feature type="transmembrane region" description="Helical" evidence="7">
    <location>
        <begin position="312"/>
        <end position="331"/>
    </location>
</feature>
<dbReference type="NCBIfam" id="TIGR00229">
    <property type="entry name" value="sensory_box"/>
    <property type="match status" value="1"/>
</dbReference>
<sequence>MNNAPKQVEASALSRSVSTAADNQKRLDLVNGKASFIDVIFPLCDEMLKYTSIPKFLYYILFLFLGIQIFSCGFWIQLPGLKDQESLAGQIIQYFWMATFFSNLEDTKSQLTLRFIITTVITLLYFAMLIIQALIYQKQRRFIRWTVYLTRFFIEFIPIICLCPLGNFIGQNFDHVINYDEIYSIIFLAFNMIYLCCFLFAHYLMSYLFANTTFISTALTACWSGSFHFIYIVGVSVFPLLAYVVQVFASWMVIVVIILKLVFNFYICFNTTFLPFVHYHTNTIIAALFTGLFPLDIISLVQYLGIKIGTEWKILSFVVVFIVSFFIWRLVTNSIVKKVRLNLSSSILEDIEVTDKAEIAVNQGSKSEQIIYLTDTTKRQHYMNLGIHRSRNKAELYMRIGISNQCQLFLDWSLSKFSCEFHNDTKMLTLIIQYISFFPNESRLLNYFFAMIFSKTSIPIGTRFCLYQVHNIKGLRQSSASSEITNKLMEMKAKSLSGIQASRNFWLNVSQNPSALYDIRKHTLETSSLFREAIERWPNNSRMCEEYSYFLIECGTNFTEGLKIKHRSELIEQGKNFVIDLSFRSLVRAYPMYLKNKIMDVKGNYIRTSEGVSRSKSSLNSVNSQNSQMSSGTMDGELDVEIEEQLARAAFPFHRLRLAFQRALEHRKSKNNKKLKLTSCFVVLLSIIIIIVLYVYYYDVFKPRQDNMGHQLLLNHFRYGFDAAVASVVTHWAHKGGLISDELFGNQYKGIAMISPRTNNKNLQFSNYSHTYDPKYGIPYSDFNMIDEIQRWVEYSRESLESFVSAIVNLASSGTDVHDTMRAMISRVVEIDFCDGDQTQVKRINRPVNETLKTALTYGLLKIANLTQVAYSGTGDWQVNKGLCDCIVNVENMYKAFDDLTSTIASDQYHQCTTQTKQNYLILAVLVSLYFVISTFFLVIFLYLTFHELKSLLKMMSEVDKTSRELASQPFKRNGMEDQDTLNNHANGHSISEVFLYFTVIFYVIFCCAVFAVIIIFTEQKNQSFLQLNTWLFYGISRGNYMLESIVFAILDVFVTQYPGITTMIDNVTAYRLSSTILSTLIIDNDIILRGTTGILPCIGESERFDQLNFADDCHGDSNTGEFHDVYRCVSLDRGINLFNVLVSTMLENPHNVSLDVDGTFYHAFHLMNDHLMDPSFEASTIISELATAAISDFHMIQTILSAVAIVVILIVFAIFWYNLTHLDVAFDGSLQMLRRLPPLSVVSNVCLMNYLLNKKSKEETGKMTASKSVIFNAKDAVLCLNRNESIEVINKSVTNYFGYTPEQLLGQSVNAILPEENVKIYEQIELMRNGECPLTFETSASAITDDETQIPVKTTILGISDDHSKIAKSFVVIMRDETELLKQQQAAEAAKKQSEDLLYQILPRDIVTRLNSGETDISFVVPSASVIFVDIVKFSDYSSTLTPAQIMENLSMVFACFDNCIAKYPLMIKIKLIGDVYMAAANLFTPEEPPTKHATETVQFGLDVLAGLEEVNTSLDSSLMVRIGINTDGPLIGGVLGTDKPVFDIIGDTINVAARLQSNGIPGTVQISQMTYEAIAGMNFNVEKRGLIELKGKGKKMAYIVRPHDQGSFFLGAADTTTQKPADPSLSALPLITPNGLHTPSSSAASIPSIDEIFAPKLA</sequence>
<dbReference type="Gene3D" id="3.30.450.20">
    <property type="entry name" value="PAS domain"/>
    <property type="match status" value="1"/>
</dbReference>
<proteinExistence type="predicted"/>
<dbReference type="GO" id="GO:0035556">
    <property type="term" value="P:intracellular signal transduction"/>
    <property type="evidence" value="ECO:0007669"/>
    <property type="project" value="InterPro"/>
</dbReference>
<evidence type="ECO:0000256" key="1">
    <source>
        <dbReference type="ARBA" id="ARBA00004370"/>
    </source>
</evidence>
<dbReference type="GO" id="GO:0004016">
    <property type="term" value="F:adenylate cyclase activity"/>
    <property type="evidence" value="ECO:0007669"/>
    <property type="project" value="TreeGrafter"/>
</dbReference>
<organism evidence="10 11">
    <name type="scientific">Tritrichomonas foetus</name>
    <dbReference type="NCBI Taxonomy" id="1144522"/>
    <lineage>
        <taxon>Eukaryota</taxon>
        <taxon>Metamonada</taxon>
        <taxon>Parabasalia</taxon>
        <taxon>Tritrichomonadida</taxon>
        <taxon>Tritrichomonadidae</taxon>
        <taxon>Tritrichomonas</taxon>
    </lineage>
</organism>
<keyword evidence="2 7" id="KW-0812">Transmembrane</keyword>
<dbReference type="GO" id="GO:0004383">
    <property type="term" value="F:guanylate cyclase activity"/>
    <property type="evidence" value="ECO:0007669"/>
    <property type="project" value="TreeGrafter"/>
</dbReference>
<gene>
    <name evidence="10" type="ORF">TRFO_17383</name>
</gene>
<dbReference type="GO" id="GO:0005886">
    <property type="term" value="C:plasma membrane"/>
    <property type="evidence" value="ECO:0007669"/>
    <property type="project" value="TreeGrafter"/>
</dbReference>
<evidence type="ECO:0000256" key="6">
    <source>
        <dbReference type="ARBA" id="ARBA00023239"/>
    </source>
</evidence>
<dbReference type="GO" id="GO:0007168">
    <property type="term" value="P:receptor guanylyl cyclase signaling pathway"/>
    <property type="evidence" value="ECO:0007669"/>
    <property type="project" value="TreeGrafter"/>
</dbReference>
<reference evidence="10" key="1">
    <citation type="submission" date="2016-10" db="EMBL/GenBank/DDBJ databases">
        <authorList>
            <person name="Benchimol M."/>
            <person name="Almeida L.G."/>
            <person name="Vasconcelos A.T."/>
            <person name="Perreira-Neves A."/>
            <person name="Rosa I.A."/>
            <person name="Tasca T."/>
            <person name="Bogo M.R."/>
            <person name="de Souza W."/>
        </authorList>
    </citation>
    <scope>NUCLEOTIDE SEQUENCE [LARGE SCALE GENOMIC DNA]</scope>
    <source>
        <strain evidence="10">K</strain>
    </source>
</reference>
<dbReference type="SUPFAM" id="SSF55073">
    <property type="entry name" value="Nucleotide cyclase"/>
    <property type="match status" value="1"/>
</dbReference>
<evidence type="ECO:0000259" key="8">
    <source>
        <dbReference type="PROSITE" id="PS50112"/>
    </source>
</evidence>
<evidence type="ECO:0000313" key="11">
    <source>
        <dbReference type="Proteomes" id="UP000179807"/>
    </source>
</evidence>
<comment type="caution">
    <text evidence="10">The sequence shown here is derived from an EMBL/GenBank/DDBJ whole genome shotgun (WGS) entry which is preliminary data.</text>
</comment>
<evidence type="ECO:0000256" key="5">
    <source>
        <dbReference type="ARBA" id="ARBA00023136"/>
    </source>
</evidence>
<dbReference type="Pfam" id="PF00211">
    <property type="entry name" value="Guanylate_cyc"/>
    <property type="match status" value="1"/>
</dbReference>
<feature type="transmembrane region" description="Helical" evidence="7">
    <location>
        <begin position="148"/>
        <end position="170"/>
    </location>
</feature>
<dbReference type="CDD" id="cd07302">
    <property type="entry name" value="CHD"/>
    <property type="match status" value="1"/>
</dbReference>
<dbReference type="CDD" id="cd00130">
    <property type="entry name" value="PAS"/>
    <property type="match status" value="1"/>
</dbReference>
<keyword evidence="4 7" id="KW-1133">Transmembrane helix</keyword>
<feature type="transmembrane region" description="Helical" evidence="7">
    <location>
        <begin position="1200"/>
        <end position="1217"/>
    </location>
</feature>
<dbReference type="PANTHER" id="PTHR11920:SF335">
    <property type="entry name" value="GUANYLATE CYCLASE"/>
    <property type="match status" value="1"/>
</dbReference>
<evidence type="ECO:0000259" key="9">
    <source>
        <dbReference type="PROSITE" id="PS50125"/>
    </source>
</evidence>
<dbReference type="Pfam" id="PF13426">
    <property type="entry name" value="PAS_9"/>
    <property type="match status" value="1"/>
</dbReference>
<dbReference type="SUPFAM" id="SSF55785">
    <property type="entry name" value="PYP-like sensor domain (PAS domain)"/>
    <property type="match status" value="1"/>
</dbReference>
<dbReference type="RefSeq" id="XP_068365816.1">
    <property type="nucleotide sequence ID" value="XM_068499553.1"/>
</dbReference>
<dbReference type="PROSITE" id="PS50125">
    <property type="entry name" value="GUANYLATE_CYCLASE_2"/>
    <property type="match status" value="1"/>
</dbReference>
<dbReference type="InterPro" id="IPR029787">
    <property type="entry name" value="Nucleotide_cyclase"/>
</dbReference>
<name>A0A1J4KP30_9EUKA</name>
<dbReference type="InterPro" id="IPR001054">
    <property type="entry name" value="A/G_cyclase"/>
</dbReference>
<dbReference type="SMART" id="SM00091">
    <property type="entry name" value="PAS"/>
    <property type="match status" value="1"/>
</dbReference>
<dbReference type="InterPro" id="IPR035965">
    <property type="entry name" value="PAS-like_dom_sf"/>
</dbReference>
<dbReference type="GO" id="GO:0001653">
    <property type="term" value="F:peptide receptor activity"/>
    <property type="evidence" value="ECO:0007669"/>
    <property type="project" value="TreeGrafter"/>
</dbReference>
<evidence type="ECO:0000256" key="7">
    <source>
        <dbReference type="SAM" id="Phobius"/>
    </source>
</evidence>
<feature type="transmembrane region" description="Helical" evidence="7">
    <location>
        <begin position="284"/>
        <end position="306"/>
    </location>
</feature>
<keyword evidence="11" id="KW-1185">Reference proteome</keyword>
<keyword evidence="5 7" id="KW-0472">Membrane</keyword>
<evidence type="ECO:0000313" key="10">
    <source>
        <dbReference type="EMBL" id="OHT12680.1"/>
    </source>
</evidence>
<feature type="transmembrane region" description="Helical" evidence="7">
    <location>
        <begin position="677"/>
        <end position="698"/>
    </location>
</feature>
<feature type="transmembrane region" description="Helical" evidence="7">
    <location>
        <begin position="56"/>
        <end position="76"/>
    </location>
</feature>
<feature type="transmembrane region" description="Helical" evidence="7">
    <location>
        <begin position="213"/>
        <end position="234"/>
    </location>
</feature>
<dbReference type="Proteomes" id="UP000179807">
    <property type="component" value="Unassembled WGS sequence"/>
</dbReference>
<evidence type="ECO:0000256" key="3">
    <source>
        <dbReference type="ARBA" id="ARBA00022741"/>
    </source>
</evidence>
<dbReference type="PROSITE" id="PS50112">
    <property type="entry name" value="PAS"/>
    <property type="match status" value="1"/>
</dbReference>
<dbReference type="VEuPathDB" id="TrichDB:TRFO_17383"/>
<evidence type="ECO:0000256" key="4">
    <source>
        <dbReference type="ARBA" id="ARBA00022989"/>
    </source>
</evidence>
<feature type="transmembrane region" description="Helical" evidence="7">
    <location>
        <begin position="111"/>
        <end position="136"/>
    </location>
</feature>
<dbReference type="InterPro" id="IPR050401">
    <property type="entry name" value="Cyclic_nucleotide_synthase"/>
</dbReference>
<feature type="transmembrane region" description="Helical" evidence="7">
    <location>
        <begin position="182"/>
        <end position="201"/>
    </location>
</feature>
<dbReference type="InterPro" id="IPR000014">
    <property type="entry name" value="PAS"/>
</dbReference>
<dbReference type="PANTHER" id="PTHR11920">
    <property type="entry name" value="GUANYLYL CYCLASE"/>
    <property type="match status" value="1"/>
</dbReference>
<accession>A0A1J4KP30</accession>
<dbReference type="GeneID" id="94834257"/>
<feature type="domain" description="Guanylate cyclase" evidence="9">
    <location>
        <begin position="1426"/>
        <end position="1558"/>
    </location>
</feature>
<dbReference type="OrthoDB" id="1890790at2759"/>
<feature type="transmembrane region" description="Helical" evidence="7">
    <location>
        <begin position="920"/>
        <end position="946"/>
    </location>
</feature>
<dbReference type="EMBL" id="MLAK01000558">
    <property type="protein sequence ID" value="OHT12680.1"/>
    <property type="molecule type" value="Genomic_DNA"/>
</dbReference>
<feature type="transmembrane region" description="Helical" evidence="7">
    <location>
        <begin position="240"/>
        <end position="263"/>
    </location>
</feature>
<dbReference type="GO" id="GO:0000166">
    <property type="term" value="F:nucleotide binding"/>
    <property type="evidence" value="ECO:0007669"/>
    <property type="project" value="UniProtKB-KW"/>
</dbReference>
<keyword evidence="6" id="KW-0456">Lyase</keyword>
<feature type="transmembrane region" description="Helical" evidence="7">
    <location>
        <begin position="994"/>
        <end position="1018"/>
    </location>
</feature>
<dbReference type="Gene3D" id="3.30.70.1230">
    <property type="entry name" value="Nucleotide cyclase"/>
    <property type="match status" value="1"/>
</dbReference>
<dbReference type="SMART" id="SM00044">
    <property type="entry name" value="CYCc"/>
    <property type="match status" value="1"/>
</dbReference>
<evidence type="ECO:0000256" key="2">
    <source>
        <dbReference type="ARBA" id="ARBA00022692"/>
    </source>
</evidence>
<feature type="domain" description="PAS" evidence="8">
    <location>
        <begin position="1263"/>
        <end position="1332"/>
    </location>
</feature>
<protein>
    <submittedName>
        <fullName evidence="10">Adenylate and Guanylate cyclase catalytic domain containing protein</fullName>
    </submittedName>
</protein>
<comment type="subcellular location">
    <subcellularLocation>
        <location evidence="1">Membrane</location>
    </subcellularLocation>
</comment>
<keyword evidence="3" id="KW-0547">Nucleotide-binding</keyword>